<proteinExistence type="predicted"/>
<name>A0A8S5PNN3_9CAUD</name>
<evidence type="ECO:0000259" key="1">
    <source>
        <dbReference type="Pfam" id="PF13643"/>
    </source>
</evidence>
<organism evidence="2">
    <name type="scientific">Siphoviridae sp. ct8NQ14</name>
    <dbReference type="NCBI Taxonomy" id="2825363"/>
    <lineage>
        <taxon>Viruses</taxon>
        <taxon>Duplodnaviria</taxon>
        <taxon>Heunggongvirae</taxon>
        <taxon>Uroviricota</taxon>
        <taxon>Caudoviricetes</taxon>
    </lineage>
</organism>
<feature type="domain" description="DUF4145" evidence="1">
    <location>
        <begin position="113"/>
        <end position="198"/>
    </location>
</feature>
<dbReference type="InterPro" id="IPR025285">
    <property type="entry name" value="DUF4145"/>
</dbReference>
<sequence length="219" mass="24988">MKYIIKNASTFSSAYNFKYEKPATCPFCGYGTDATFNATNSYKFNSNTLLTATCECTSCHKLFFFACEYADSDPAKAVSVYPAETVVPYHNDNLASISERFIDMYNQALTSEHNQNYELAAIGYRSALEILVKDYAIQELNEPEETVSKKSLCDAIAKYLSQPDLVATADVVRILGNDYTHYKRKYPEHDFLLLKKYMEIFLAQIEVQYMIKHPPVSRN</sequence>
<dbReference type="EMBL" id="BK015464">
    <property type="protein sequence ID" value="DAE08133.1"/>
    <property type="molecule type" value="Genomic_DNA"/>
</dbReference>
<accession>A0A8S5PNN3</accession>
<reference evidence="2" key="1">
    <citation type="journal article" date="2021" name="Proc. Natl. Acad. Sci. U.S.A.">
        <title>A Catalog of Tens of Thousands of Viruses from Human Metagenomes Reveals Hidden Associations with Chronic Diseases.</title>
        <authorList>
            <person name="Tisza M.J."/>
            <person name="Buck C.B."/>
        </authorList>
    </citation>
    <scope>NUCLEOTIDE SEQUENCE</scope>
    <source>
        <strain evidence="2">Ct8NQ14</strain>
    </source>
</reference>
<dbReference type="Pfam" id="PF13643">
    <property type="entry name" value="DUF4145"/>
    <property type="match status" value="1"/>
</dbReference>
<protein>
    <recommendedName>
        <fullName evidence="1">DUF4145 domain-containing protein</fullName>
    </recommendedName>
</protein>
<evidence type="ECO:0000313" key="2">
    <source>
        <dbReference type="EMBL" id="DAE08133.1"/>
    </source>
</evidence>